<reference evidence="10" key="2">
    <citation type="submission" date="2018-10" db="EMBL/GenBank/DDBJ databases">
        <authorList>
            <person name="Wang Y."/>
            <person name="Wang J."/>
            <person name="Yang X."/>
            <person name="Wang Z."/>
            <person name="Huang Y."/>
        </authorList>
    </citation>
    <scope>NUCLEOTIDE SEQUENCE [LARGE SCALE GENOMIC DNA]</scope>
    <source>
        <strain evidence="10">J015</strain>
    </source>
</reference>
<proteinExistence type="predicted"/>
<evidence type="ECO:0000313" key="10">
    <source>
        <dbReference type="Proteomes" id="UP000273159"/>
    </source>
</evidence>
<comment type="catalytic activity">
    <reaction evidence="7">
        <text>CMP + ATP = CDP + ADP</text>
        <dbReference type="Rhea" id="RHEA:11600"/>
        <dbReference type="ChEBI" id="CHEBI:30616"/>
        <dbReference type="ChEBI" id="CHEBI:58069"/>
        <dbReference type="ChEBI" id="CHEBI:60377"/>
        <dbReference type="ChEBI" id="CHEBI:456216"/>
        <dbReference type="EC" id="2.7.4.25"/>
    </reaction>
</comment>
<keyword evidence="2" id="KW-0808">Transferase</keyword>
<evidence type="ECO:0000313" key="9">
    <source>
        <dbReference type="EMBL" id="RKO26111.1"/>
    </source>
</evidence>
<dbReference type="RefSeq" id="WP_120691769.1">
    <property type="nucleotide sequence ID" value="NZ_RBNH01000003.1"/>
</dbReference>
<reference evidence="9 10" key="1">
    <citation type="submission" date="2018-10" db="EMBL/GenBank/DDBJ databases">
        <title>Genome-guide identification and characterization of bacteria that degrade polycyclic aromatic hydrocarbons and resist hexavalent chromium simultaneously.</title>
        <authorList>
            <person name="Feng H."/>
        </authorList>
    </citation>
    <scope>NUCLEOTIDE SEQUENCE [LARGE SCALE GENOMIC DNA]</scope>
    <source>
        <strain evidence="9 10">J015</strain>
    </source>
</reference>
<dbReference type="InterPro" id="IPR027417">
    <property type="entry name" value="P-loop_NTPase"/>
</dbReference>
<protein>
    <recommendedName>
        <fullName evidence="1">(d)CMP kinase</fullName>
        <ecNumber evidence="1">2.7.4.25</ecNumber>
    </recommendedName>
</protein>
<gene>
    <name evidence="9" type="ORF">D7Z96_05020</name>
</gene>
<accession>A0A3B0FWR9</accession>
<dbReference type="EMBL" id="RBNH01000003">
    <property type="protein sequence ID" value="RKO26111.1"/>
    <property type="molecule type" value="Genomic_DNA"/>
</dbReference>
<dbReference type="Pfam" id="PF02224">
    <property type="entry name" value="Cytidylate_kin"/>
    <property type="match status" value="1"/>
</dbReference>
<evidence type="ECO:0000256" key="7">
    <source>
        <dbReference type="ARBA" id="ARBA00048478"/>
    </source>
</evidence>
<comment type="caution">
    <text evidence="9">The sequence shown here is derived from an EMBL/GenBank/DDBJ whole genome shotgun (WGS) entry which is preliminary data.</text>
</comment>
<evidence type="ECO:0000256" key="3">
    <source>
        <dbReference type="ARBA" id="ARBA00022741"/>
    </source>
</evidence>
<evidence type="ECO:0000256" key="1">
    <source>
        <dbReference type="ARBA" id="ARBA00012906"/>
    </source>
</evidence>
<dbReference type="AlphaFoldDB" id="A0A3B0FWR9"/>
<dbReference type="Gene3D" id="3.40.50.300">
    <property type="entry name" value="P-loop containing nucleotide triphosphate hydrolases"/>
    <property type="match status" value="1"/>
</dbReference>
<dbReference type="InterPro" id="IPR011994">
    <property type="entry name" value="Cytidylate_kinase_dom"/>
</dbReference>
<evidence type="ECO:0000259" key="8">
    <source>
        <dbReference type="Pfam" id="PF02224"/>
    </source>
</evidence>
<name>A0A3B0FWR9_PSEPS</name>
<organism evidence="9 10">
    <name type="scientific">Pseudarthrobacter phenanthrenivorans</name>
    <name type="common">Arthrobacter phenanthrenivorans</name>
    <dbReference type="NCBI Taxonomy" id="361575"/>
    <lineage>
        <taxon>Bacteria</taxon>
        <taxon>Bacillati</taxon>
        <taxon>Actinomycetota</taxon>
        <taxon>Actinomycetes</taxon>
        <taxon>Micrococcales</taxon>
        <taxon>Micrococcaceae</taxon>
        <taxon>Pseudarthrobacter</taxon>
    </lineage>
</organism>
<dbReference type="Proteomes" id="UP000273159">
    <property type="component" value="Unassembled WGS sequence"/>
</dbReference>
<comment type="catalytic activity">
    <reaction evidence="6">
        <text>dCMP + ATP = dCDP + ADP</text>
        <dbReference type="Rhea" id="RHEA:25094"/>
        <dbReference type="ChEBI" id="CHEBI:30616"/>
        <dbReference type="ChEBI" id="CHEBI:57566"/>
        <dbReference type="ChEBI" id="CHEBI:58593"/>
        <dbReference type="ChEBI" id="CHEBI:456216"/>
        <dbReference type="EC" id="2.7.4.25"/>
    </reaction>
</comment>
<sequence length="208" mass="23022">MPTGLIVIDGGAGTGKSTVCKIVAQRLGVPYFNAGLIYRAIALCCSRQGLDPAEVAADRLAEEVASLEIKFVELETRIFHVGIDLTDSLKATAVSETVPKVAVRRDLRTYLTDLQRQTATQACELWGGLVADGRDATSVVWPDAPYRYLFLPETDGEVRDLDTFRRNQADSRHSDFANRREGVTTIRTSSRNLDEVAEKILRHVHLHL</sequence>
<dbReference type="GO" id="GO:0006139">
    <property type="term" value="P:nucleobase-containing compound metabolic process"/>
    <property type="evidence" value="ECO:0007669"/>
    <property type="project" value="InterPro"/>
</dbReference>
<dbReference type="GO" id="GO:0005524">
    <property type="term" value="F:ATP binding"/>
    <property type="evidence" value="ECO:0007669"/>
    <property type="project" value="UniProtKB-KW"/>
</dbReference>
<keyword evidence="4" id="KW-0418">Kinase</keyword>
<evidence type="ECO:0000256" key="5">
    <source>
        <dbReference type="ARBA" id="ARBA00022840"/>
    </source>
</evidence>
<evidence type="ECO:0000256" key="4">
    <source>
        <dbReference type="ARBA" id="ARBA00022777"/>
    </source>
</evidence>
<evidence type="ECO:0000256" key="6">
    <source>
        <dbReference type="ARBA" id="ARBA00047615"/>
    </source>
</evidence>
<keyword evidence="3" id="KW-0547">Nucleotide-binding</keyword>
<dbReference type="EC" id="2.7.4.25" evidence="1"/>
<feature type="domain" description="Cytidylate kinase" evidence="8">
    <location>
        <begin position="6"/>
        <end position="149"/>
    </location>
</feature>
<dbReference type="SUPFAM" id="SSF52540">
    <property type="entry name" value="P-loop containing nucleoside triphosphate hydrolases"/>
    <property type="match status" value="1"/>
</dbReference>
<dbReference type="GO" id="GO:0036431">
    <property type="term" value="F:dCMP kinase activity"/>
    <property type="evidence" value="ECO:0007669"/>
    <property type="project" value="InterPro"/>
</dbReference>
<keyword evidence="5" id="KW-0067">ATP-binding</keyword>
<evidence type="ECO:0000256" key="2">
    <source>
        <dbReference type="ARBA" id="ARBA00022679"/>
    </source>
</evidence>